<accession>A0A7X0H5K2</accession>
<organism evidence="1 2">
    <name type="scientific">Algisphaera agarilytica</name>
    <dbReference type="NCBI Taxonomy" id="1385975"/>
    <lineage>
        <taxon>Bacteria</taxon>
        <taxon>Pseudomonadati</taxon>
        <taxon>Planctomycetota</taxon>
        <taxon>Phycisphaerae</taxon>
        <taxon>Phycisphaerales</taxon>
        <taxon>Phycisphaeraceae</taxon>
        <taxon>Algisphaera</taxon>
    </lineage>
</organism>
<protein>
    <submittedName>
        <fullName evidence="1">Uncharacterized protein</fullName>
    </submittedName>
</protein>
<keyword evidence="2" id="KW-1185">Reference proteome</keyword>
<proteinExistence type="predicted"/>
<name>A0A7X0H5K2_9BACT</name>
<sequence>MAEPEKPTLLDIQVEAMPEVDPQAPIIEQLDIKASRNHNNPKAFYSIAVRGTLARPDGLDHAYGPLAWCVTAAHDADDQPMRYNTDGYPTPDALLNEPVDELYRRLGPTMVRVNSQRLTFNVLLRDLDYLTPRFERLAIRSYAILADDEQTLDLDLPAVGGSADVAGAWVLTVQPTEDRQELQLHAVNPEPGVWPLRLELIDAEGNVLSTGYRRGTITLDDTMATQWRFSQPTLVPGPDEEATGWRLRVHHTTNLQLKQLDAVLGDVQLIDLTAPATPDAS</sequence>
<dbReference type="AlphaFoldDB" id="A0A7X0H5K2"/>
<gene>
    <name evidence="1" type="ORF">HNQ40_001504</name>
</gene>
<dbReference type="EMBL" id="JACHGY010000001">
    <property type="protein sequence ID" value="MBB6429698.1"/>
    <property type="molecule type" value="Genomic_DNA"/>
</dbReference>
<reference evidence="1 2" key="1">
    <citation type="submission" date="2020-08" db="EMBL/GenBank/DDBJ databases">
        <title>Genomic Encyclopedia of Type Strains, Phase IV (KMG-IV): sequencing the most valuable type-strain genomes for metagenomic binning, comparative biology and taxonomic classification.</title>
        <authorList>
            <person name="Goeker M."/>
        </authorList>
    </citation>
    <scope>NUCLEOTIDE SEQUENCE [LARGE SCALE GENOMIC DNA]</scope>
    <source>
        <strain evidence="1 2">DSM 103725</strain>
    </source>
</reference>
<comment type="caution">
    <text evidence="1">The sequence shown here is derived from an EMBL/GenBank/DDBJ whole genome shotgun (WGS) entry which is preliminary data.</text>
</comment>
<evidence type="ECO:0000313" key="1">
    <source>
        <dbReference type="EMBL" id="MBB6429698.1"/>
    </source>
</evidence>
<evidence type="ECO:0000313" key="2">
    <source>
        <dbReference type="Proteomes" id="UP000541810"/>
    </source>
</evidence>
<dbReference type="Proteomes" id="UP000541810">
    <property type="component" value="Unassembled WGS sequence"/>
</dbReference>